<name>A0A1T4ZWP9_9SPHI</name>
<gene>
    <name evidence="2" type="ORF">SAMN05660226_00171</name>
</gene>
<accession>A0A1T4ZWP9</accession>
<keyword evidence="1" id="KW-0732">Signal</keyword>
<sequence>MKKLLLLFLCGLPLQQGLAQSPHDGQALHEGMMNATWRAINNATNSGNGNGTFGTNLSAEIRALSNKVVNLAGYVIPIESGRTHKRFMLSVLPIMQCMFCGQDGIPPMIEVMMKDRAVPYSDFPVELKGRLYLKESADGSGGIQLLDAELY</sequence>
<reference evidence="2 3" key="1">
    <citation type="submission" date="2017-02" db="EMBL/GenBank/DDBJ databases">
        <authorList>
            <person name="Peterson S.W."/>
        </authorList>
    </citation>
    <scope>NUCLEOTIDE SEQUENCE [LARGE SCALE GENOMIC DNA]</scope>
    <source>
        <strain evidence="2 3">DSM 22899</strain>
    </source>
</reference>
<protein>
    <recommendedName>
        <fullName evidence="4">DUF3299 domain-containing protein</fullName>
    </recommendedName>
</protein>
<dbReference type="EMBL" id="FUYS01000001">
    <property type="protein sequence ID" value="SKB26783.1"/>
    <property type="molecule type" value="Genomic_DNA"/>
</dbReference>
<dbReference type="OrthoDB" id="1348500at2"/>
<organism evidence="2 3">
    <name type="scientific">Parapedobacter luteus</name>
    <dbReference type="NCBI Taxonomy" id="623280"/>
    <lineage>
        <taxon>Bacteria</taxon>
        <taxon>Pseudomonadati</taxon>
        <taxon>Bacteroidota</taxon>
        <taxon>Sphingobacteriia</taxon>
        <taxon>Sphingobacteriales</taxon>
        <taxon>Sphingobacteriaceae</taxon>
        <taxon>Parapedobacter</taxon>
    </lineage>
</organism>
<evidence type="ECO:0000256" key="1">
    <source>
        <dbReference type="SAM" id="SignalP"/>
    </source>
</evidence>
<evidence type="ECO:0000313" key="3">
    <source>
        <dbReference type="Proteomes" id="UP000190541"/>
    </source>
</evidence>
<evidence type="ECO:0008006" key="4">
    <source>
        <dbReference type="Google" id="ProtNLM"/>
    </source>
</evidence>
<keyword evidence="3" id="KW-1185">Reference proteome</keyword>
<dbReference type="AlphaFoldDB" id="A0A1T4ZWP9"/>
<proteinExistence type="predicted"/>
<dbReference type="STRING" id="623280.SAMN05660226_00171"/>
<dbReference type="Gene3D" id="2.40.50.870">
    <property type="entry name" value="Protein of unknown function (DUF3299)"/>
    <property type="match status" value="1"/>
</dbReference>
<feature type="chain" id="PRO_5012391440" description="DUF3299 domain-containing protein" evidence="1">
    <location>
        <begin position="20"/>
        <end position="151"/>
    </location>
</feature>
<dbReference type="RefSeq" id="WP_079714907.1">
    <property type="nucleotide sequence ID" value="NZ_FUYS01000001.1"/>
</dbReference>
<feature type="signal peptide" evidence="1">
    <location>
        <begin position="1"/>
        <end position="19"/>
    </location>
</feature>
<evidence type="ECO:0000313" key="2">
    <source>
        <dbReference type="EMBL" id="SKB26783.1"/>
    </source>
</evidence>
<dbReference type="Proteomes" id="UP000190541">
    <property type="component" value="Unassembled WGS sequence"/>
</dbReference>